<reference evidence="2 3" key="1">
    <citation type="journal article" date="2019" name="Nat. Ecol. Evol.">
        <title>Megaphylogeny resolves global patterns of mushroom evolution.</title>
        <authorList>
            <person name="Varga T."/>
            <person name="Krizsan K."/>
            <person name="Foldi C."/>
            <person name="Dima B."/>
            <person name="Sanchez-Garcia M."/>
            <person name="Sanchez-Ramirez S."/>
            <person name="Szollosi G.J."/>
            <person name="Szarkandi J.G."/>
            <person name="Papp V."/>
            <person name="Albert L."/>
            <person name="Andreopoulos W."/>
            <person name="Angelini C."/>
            <person name="Antonin V."/>
            <person name="Barry K.W."/>
            <person name="Bougher N.L."/>
            <person name="Buchanan P."/>
            <person name="Buyck B."/>
            <person name="Bense V."/>
            <person name="Catcheside P."/>
            <person name="Chovatia M."/>
            <person name="Cooper J."/>
            <person name="Damon W."/>
            <person name="Desjardin D."/>
            <person name="Finy P."/>
            <person name="Geml J."/>
            <person name="Haridas S."/>
            <person name="Hughes K."/>
            <person name="Justo A."/>
            <person name="Karasinski D."/>
            <person name="Kautmanova I."/>
            <person name="Kiss B."/>
            <person name="Kocsube S."/>
            <person name="Kotiranta H."/>
            <person name="LaButti K.M."/>
            <person name="Lechner B.E."/>
            <person name="Liimatainen K."/>
            <person name="Lipzen A."/>
            <person name="Lukacs Z."/>
            <person name="Mihaltcheva S."/>
            <person name="Morgado L.N."/>
            <person name="Niskanen T."/>
            <person name="Noordeloos M.E."/>
            <person name="Ohm R.A."/>
            <person name="Ortiz-Santana B."/>
            <person name="Ovrebo C."/>
            <person name="Racz N."/>
            <person name="Riley R."/>
            <person name="Savchenko A."/>
            <person name="Shiryaev A."/>
            <person name="Soop K."/>
            <person name="Spirin V."/>
            <person name="Szebenyi C."/>
            <person name="Tomsovsky M."/>
            <person name="Tulloss R.E."/>
            <person name="Uehling J."/>
            <person name="Grigoriev I.V."/>
            <person name="Vagvolgyi C."/>
            <person name="Papp T."/>
            <person name="Martin F.M."/>
            <person name="Miettinen O."/>
            <person name="Hibbett D.S."/>
            <person name="Nagy L.G."/>
        </authorList>
    </citation>
    <scope>NUCLEOTIDE SEQUENCE [LARGE SCALE GENOMIC DNA]</scope>
    <source>
        <strain evidence="2 3">CBS 309.79</strain>
    </source>
</reference>
<evidence type="ECO:0000313" key="3">
    <source>
        <dbReference type="Proteomes" id="UP000305067"/>
    </source>
</evidence>
<evidence type="ECO:0000256" key="1">
    <source>
        <dbReference type="SAM" id="MobiDB-lite"/>
    </source>
</evidence>
<protein>
    <submittedName>
        <fullName evidence="2">Uncharacterized protein</fullName>
    </submittedName>
</protein>
<gene>
    <name evidence="2" type="ORF">BDV98DRAFT_260897</name>
</gene>
<dbReference type="Proteomes" id="UP000305067">
    <property type="component" value="Unassembled WGS sequence"/>
</dbReference>
<organism evidence="2 3">
    <name type="scientific">Pterulicium gracile</name>
    <dbReference type="NCBI Taxonomy" id="1884261"/>
    <lineage>
        <taxon>Eukaryota</taxon>
        <taxon>Fungi</taxon>
        <taxon>Dikarya</taxon>
        <taxon>Basidiomycota</taxon>
        <taxon>Agaricomycotina</taxon>
        <taxon>Agaricomycetes</taxon>
        <taxon>Agaricomycetidae</taxon>
        <taxon>Agaricales</taxon>
        <taxon>Pleurotineae</taxon>
        <taxon>Pterulaceae</taxon>
        <taxon>Pterulicium</taxon>
    </lineage>
</organism>
<proteinExistence type="predicted"/>
<feature type="region of interest" description="Disordered" evidence="1">
    <location>
        <begin position="72"/>
        <end position="92"/>
    </location>
</feature>
<sequence length="170" mass="18686">MPLHSEDLARMPLYPEYSSADAWPQNGLQAPFSADVYPSSETNFTSSGSFNQGYGDTTSFVGLPFLPPQDPVAHPQHEPGYPGHTNSSKFYGQDSSLTSYGRMLRMGSTLEIGTRSSTTSTKYRCRATWAICGCRRCCLACPGSVHNLLDMSSPVFMLLHFSQPKILPLH</sequence>
<accession>A0A5C3Q6A3</accession>
<dbReference type="EMBL" id="ML178846">
    <property type="protein sequence ID" value="TFK97615.1"/>
    <property type="molecule type" value="Genomic_DNA"/>
</dbReference>
<name>A0A5C3Q6A3_9AGAR</name>
<dbReference type="AlphaFoldDB" id="A0A5C3Q6A3"/>
<keyword evidence="3" id="KW-1185">Reference proteome</keyword>
<evidence type="ECO:0000313" key="2">
    <source>
        <dbReference type="EMBL" id="TFK97615.1"/>
    </source>
</evidence>